<dbReference type="Pfam" id="PF00162">
    <property type="entry name" value="PGK"/>
    <property type="match status" value="1"/>
</dbReference>
<evidence type="ECO:0000313" key="11">
    <source>
        <dbReference type="EMBL" id="BCI89031.1"/>
    </source>
</evidence>
<evidence type="ECO:0000256" key="2">
    <source>
        <dbReference type="ARBA" id="ARBA00004838"/>
    </source>
</evidence>
<gene>
    <name evidence="12" type="ORF">BZL29_3042</name>
    <name evidence="11" type="ORF">NIIDMKKI_42370</name>
</gene>
<evidence type="ECO:0000313" key="12">
    <source>
        <dbReference type="EMBL" id="OOK77267.1"/>
    </source>
</evidence>
<dbReference type="EMBL" id="MVBN01000003">
    <property type="protein sequence ID" value="OOK77267.1"/>
    <property type="molecule type" value="Genomic_DNA"/>
</dbReference>
<keyword evidence="5 10" id="KW-0808">Transferase</keyword>
<reference evidence="12 13" key="1">
    <citation type="submission" date="2017-02" db="EMBL/GenBank/DDBJ databases">
        <title>Complete genome sequences of Mycobacterium kansasii strains isolated from rhesus macaques.</title>
        <authorList>
            <person name="Panda A."/>
            <person name="Nagaraj S."/>
            <person name="Zhao X."/>
            <person name="Tettelin H."/>
            <person name="Detolla L.J."/>
        </authorList>
    </citation>
    <scope>NUCLEOTIDE SEQUENCE [LARGE SCALE GENOMIC DNA]</scope>
    <source>
        <strain evidence="12 13">11-3469</strain>
    </source>
</reference>
<dbReference type="PRINTS" id="PR00477">
    <property type="entry name" value="PHGLYCKINASE"/>
</dbReference>
<keyword evidence="6" id="KW-0547">Nucleotide-binding</keyword>
<comment type="catalytic activity">
    <reaction evidence="1 10">
        <text>(2R)-3-phosphoglycerate + ATP = (2R)-3-phospho-glyceroyl phosphate + ADP</text>
        <dbReference type="Rhea" id="RHEA:14801"/>
        <dbReference type="ChEBI" id="CHEBI:30616"/>
        <dbReference type="ChEBI" id="CHEBI:57604"/>
        <dbReference type="ChEBI" id="CHEBI:58272"/>
        <dbReference type="ChEBI" id="CHEBI:456216"/>
        <dbReference type="EC" id="2.7.2.3"/>
    </reaction>
</comment>
<dbReference type="PROSITE" id="PS00111">
    <property type="entry name" value="PGLYCERATE_KINASE"/>
    <property type="match status" value="1"/>
</dbReference>
<comment type="pathway">
    <text evidence="2">Carbohydrate degradation; glycolysis; pyruvate from D-glyceraldehyde 3-phosphate: step 2/5.</text>
</comment>
<evidence type="ECO:0000313" key="13">
    <source>
        <dbReference type="Proteomes" id="UP000188532"/>
    </source>
</evidence>
<protein>
    <recommendedName>
        <fullName evidence="4 10">Phosphoglycerate kinase</fullName>
        <ecNumber evidence="3 10">2.7.2.3</ecNumber>
    </recommendedName>
</protein>
<dbReference type="Gene3D" id="3.40.50.1260">
    <property type="entry name" value="Phosphoglycerate kinase, N-terminal domain"/>
    <property type="match status" value="1"/>
</dbReference>
<dbReference type="GO" id="GO:0006094">
    <property type="term" value="P:gluconeogenesis"/>
    <property type="evidence" value="ECO:0007669"/>
    <property type="project" value="TreeGrafter"/>
</dbReference>
<dbReference type="GO" id="GO:0006096">
    <property type="term" value="P:glycolytic process"/>
    <property type="evidence" value="ECO:0007669"/>
    <property type="project" value="UniProtKB-UniPathway"/>
</dbReference>
<dbReference type="UniPathway" id="UPA00109">
    <property type="reaction ID" value="UER00185"/>
</dbReference>
<evidence type="ECO:0000256" key="6">
    <source>
        <dbReference type="ARBA" id="ARBA00022741"/>
    </source>
</evidence>
<evidence type="ECO:0000256" key="5">
    <source>
        <dbReference type="ARBA" id="ARBA00022679"/>
    </source>
</evidence>
<dbReference type="InterPro" id="IPR036043">
    <property type="entry name" value="Phosphoglycerate_kinase_sf"/>
</dbReference>
<dbReference type="GO" id="GO:0005829">
    <property type="term" value="C:cytosol"/>
    <property type="evidence" value="ECO:0007669"/>
    <property type="project" value="TreeGrafter"/>
</dbReference>
<evidence type="ECO:0000256" key="7">
    <source>
        <dbReference type="ARBA" id="ARBA00022777"/>
    </source>
</evidence>
<dbReference type="InterPro" id="IPR015824">
    <property type="entry name" value="Phosphoglycerate_kinase_N"/>
</dbReference>
<keyword evidence="9" id="KW-0324">Glycolysis</keyword>
<dbReference type="PANTHER" id="PTHR11406:SF23">
    <property type="entry name" value="PHOSPHOGLYCERATE KINASE 1, CHLOROPLASTIC-RELATED"/>
    <property type="match status" value="1"/>
</dbReference>
<dbReference type="EMBL" id="AP023343">
    <property type="protein sequence ID" value="BCI89031.1"/>
    <property type="molecule type" value="Genomic_DNA"/>
</dbReference>
<proteinExistence type="inferred from homology"/>
<accession>A0A1V3XDM1</accession>
<dbReference type="AlphaFoldDB" id="A0A1V3XDM1"/>
<dbReference type="GO" id="GO:0043531">
    <property type="term" value="F:ADP binding"/>
    <property type="evidence" value="ECO:0007669"/>
    <property type="project" value="TreeGrafter"/>
</dbReference>
<comment type="similarity">
    <text evidence="10">Belongs to the phosphoglycerate kinase family.</text>
</comment>
<dbReference type="InterPro" id="IPR015911">
    <property type="entry name" value="Phosphoglycerate_kinase_CS"/>
</dbReference>
<keyword evidence="8" id="KW-0067">ATP-binding</keyword>
<evidence type="ECO:0000256" key="3">
    <source>
        <dbReference type="ARBA" id="ARBA00013061"/>
    </source>
</evidence>
<organism evidence="12 13">
    <name type="scientific">Mycobacterium kansasii</name>
    <dbReference type="NCBI Taxonomy" id="1768"/>
    <lineage>
        <taxon>Bacteria</taxon>
        <taxon>Bacillati</taxon>
        <taxon>Actinomycetota</taxon>
        <taxon>Actinomycetes</taxon>
        <taxon>Mycobacteriales</taxon>
        <taxon>Mycobacteriaceae</taxon>
        <taxon>Mycobacterium</taxon>
    </lineage>
</organism>
<dbReference type="SUPFAM" id="SSF53748">
    <property type="entry name" value="Phosphoglycerate kinase"/>
    <property type="match status" value="1"/>
</dbReference>
<name>A0A1V3XDM1_MYCKA</name>
<dbReference type="PANTHER" id="PTHR11406">
    <property type="entry name" value="PHOSPHOGLYCERATE KINASE"/>
    <property type="match status" value="1"/>
</dbReference>
<dbReference type="EC" id="2.7.2.3" evidence="3 10"/>
<evidence type="ECO:0000256" key="9">
    <source>
        <dbReference type="ARBA" id="ARBA00023152"/>
    </source>
</evidence>
<dbReference type="Proteomes" id="UP000516380">
    <property type="component" value="Chromosome"/>
</dbReference>
<evidence type="ECO:0000256" key="1">
    <source>
        <dbReference type="ARBA" id="ARBA00000642"/>
    </source>
</evidence>
<keyword evidence="14" id="KW-1185">Reference proteome</keyword>
<dbReference type="GO" id="GO:0004618">
    <property type="term" value="F:phosphoglycerate kinase activity"/>
    <property type="evidence" value="ECO:0007669"/>
    <property type="project" value="UniProtKB-EC"/>
</dbReference>
<evidence type="ECO:0000256" key="10">
    <source>
        <dbReference type="RuleBase" id="RU000532"/>
    </source>
</evidence>
<evidence type="ECO:0000256" key="8">
    <source>
        <dbReference type="ARBA" id="ARBA00022840"/>
    </source>
</evidence>
<dbReference type="InterPro" id="IPR001576">
    <property type="entry name" value="Phosphoglycerate_kinase"/>
</dbReference>
<dbReference type="Proteomes" id="UP000188532">
    <property type="component" value="Unassembled WGS sequence"/>
</dbReference>
<sequence>MTIHSLEDLLAEGVSGRGVLVRSDLNVPLDEDGVITDPGRITASVPTLQALLDAGAKVVVTAHLGRPKAGPDPKLSLAPVAAALGEQLGRHVQLAGDVVGADALARAEGLTAGDILLLENVRFDKRETAKDDGERLALARQLAELVSPGALSSPMGSAWCTANRPRCTTWQRCCRTMPANWSPRRSGYSSS</sequence>
<keyword evidence="7 10" id="KW-0418">Kinase</keyword>
<evidence type="ECO:0000313" key="14">
    <source>
        <dbReference type="Proteomes" id="UP000516380"/>
    </source>
</evidence>
<dbReference type="GO" id="GO:0005524">
    <property type="term" value="F:ATP binding"/>
    <property type="evidence" value="ECO:0007669"/>
    <property type="project" value="UniProtKB-KW"/>
</dbReference>
<reference evidence="11 14" key="2">
    <citation type="submission" date="2020-07" db="EMBL/GenBank/DDBJ databases">
        <title>Mycobacterium kansasii (former subtype) with zoonotic potential isolated from diseased indoor pet cat, Japan.</title>
        <authorList>
            <person name="Fukano H."/>
            <person name="Terazono T."/>
            <person name="Hoshino Y."/>
        </authorList>
    </citation>
    <scope>NUCLEOTIDE SEQUENCE [LARGE SCALE GENOMIC DNA]</scope>
    <source>
        <strain evidence="11 14">Kuro-I</strain>
    </source>
</reference>
<evidence type="ECO:0000256" key="4">
    <source>
        <dbReference type="ARBA" id="ARBA00016471"/>
    </source>
</evidence>